<evidence type="ECO:0000313" key="4">
    <source>
        <dbReference type="EMBL" id="CAE0720287.1"/>
    </source>
</evidence>
<dbReference type="AlphaFoldDB" id="A0A7S4ELJ2"/>
<dbReference type="InterPro" id="IPR002885">
    <property type="entry name" value="PPR_rpt"/>
</dbReference>
<reference evidence="4" key="1">
    <citation type="submission" date="2021-01" db="EMBL/GenBank/DDBJ databases">
        <authorList>
            <person name="Corre E."/>
            <person name="Pelletier E."/>
            <person name="Niang G."/>
            <person name="Scheremetjew M."/>
            <person name="Finn R."/>
            <person name="Kale V."/>
            <person name="Holt S."/>
            <person name="Cochrane G."/>
            <person name="Meng A."/>
            <person name="Brown T."/>
            <person name="Cohen L."/>
        </authorList>
    </citation>
    <scope>NUCLEOTIDE SEQUENCE</scope>
    <source>
        <strain evidence="4">10249 10 AB</strain>
    </source>
</reference>
<dbReference type="PROSITE" id="PS51375">
    <property type="entry name" value="PPR"/>
    <property type="match status" value="1"/>
</dbReference>
<feature type="coiled-coil region" evidence="3">
    <location>
        <begin position="665"/>
        <end position="692"/>
    </location>
</feature>
<sequence length="828" mass="93499">MDLRSIASSDSRRAHIILDTMEALYHRDSTNASLVEPNSVSYTTVIEGWYLHKIHRACESDDDKINPAADGMTKVNTRDMDEMTIATKMDYCYSTAAAASDAQSLLNRMIQSDRLIPSASTYLLVCQKWTECSSPTDTSGEHMQRAQSVLDAYAQTIQHEETSSNDDCNHHQELSSTSSNTLSKLYTTVFEGWCRLIGKAPQAMAISEALLNDMENLAYKERRRQEENLHENNFEDTKRSSWFHRRRGFIGPNSLTYSNIIVGISQSKKLNMGRKADAMIERMKKNGVEPDVVVYTSVLNCWAKAKSRKEREMASKRALGILRVMEDSYTNEKNYLLKPSLITYTTAIKAIGYSLDPRAPELAESILKRMYNLTEAGVIYVPPNVATYNAVINALSPSGPNRGKKGAYARKAEALLVEMIRRSRVDGETSLEPSVVSWGSVLRAYSLSGLPDSGEQAQRIVDMLETWYESGNTNVRPNVVCYTTVMSAWARGKAHGKIALQKVNEILTKLEKLYEETLDESFRANKVTYITAMDVYCRKCPDVAGSMSQKLVDHMLELYAKDIGYDRPTRIVFNTLISAWSRSQEPNAAENAEKIFVWLESGDEYIKPDEVTLCAVLNAWANNAVDGGAMRAQQIMDHTQKLSVEERGFDRTIVPWNILIKAWGRSKTEDSVQRAEKILIHLEDQYRNGESNVKPDITTYSSVINCCAYYTGPTDGKSAAFKVAWRTFHKIKDSDDLIVNNIVYGTLFKAIGKLTSRGKKQEHMIKELFLECCRAGQVCNFVLGQVRTSSPRELFRNLVPESIEDRDARSLEKILKKMPKKWSKNVVF</sequence>
<dbReference type="PANTHER" id="PTHR47942">
    <property type="entry name" value="TETRATRICOPEPTIDE REPEAT (TPR)-LIKE SUPERFAMILY PROTEIN-RELATED"/>
    <property type="match status" value="1"/>
</dbReference>
<dbReference type="PANTHER" id="PTHR47942:SF63">
    <property type="entry name" value="PENTATRICOPEPTIDE REPEAT-CONTAINING PROTEIN"/>
    <property type="match status" value="1"/>
</dbReference>
<keyword evidence="3" id="KW-0175">Coiled coil</keyword>
<gene>
    <name evidence="4" type="ORF">PAUS00366_LOCUS13041</name>
</gene>
<dbReference type="EMBL" id="HBIX01018237">
    <property type="protein sequence ID" value="CAE0720287.1"/>
    <property type="molecule type" value="Transcribed_RNA"/>
</dbReference>
<name>A0A7S4ELJ2_9STRA</name>
<organism evidence="4">
    <name type="scientific">Pseudo-nitzschia australis</name>
    <dbReference type="NCBI Taxonomy" id="44445"/>
    <lineage>
        <taxon>Eukaryota</taxon>
        <taxon>Sar</taxon>
        <taxon>Stramenopiles</taxon>
        <taxon>Ochrophyta</taxon>
        <taxon>Bacillariophyta</taxon>
        <taxon>Bacillariophyceae</taxon>
        <taxon>Bacillariophycidae</taxon>
        <taxon>Bacillariales</taxon>
        <taxon>Bacillariaceae</taxon>
        <taxon>Pseudo-nitzschia</taxon>
    </lineage>
</organism>
<evidence type="ECO:0000256" key="2">
    <source>
        <dbReference type="PROSITE-ProRule" id="PRU00708"/>
    </source>
</evidence>
<dbReference type="Pfam" id="PF13812">
    <property type="entry name" value="PPR_3"/>
    <property type="match status" value="1"/>
</dbReference>
<evidence type="ECO:0008006" key="5">
    <source>
        <dbReference type="Google" id="ProtNLM"/>
    </source>
</evidence>
<keyword evidence="1" id="KW-0677">Repeat</keyword>
<proteinExistence type="predicted"/>
<evidence type="ECO:0000256" key="1">
    <source>
        <dbReference type="ARBA" id="ARBA00022737"/>
    </source>
</evidence>
<dbReference type="InterPro" id="IPR051222">
    <property type="entry name" value="PPR/CCM1_RNA-binding"/>
</dbReference>
<evidence type="ECO:0000256" key="3">
    <source>
        <dbReference type="SAM" id="Coils"/>
    </source>
</evidence>
<accession>A0A7S4ELJ2</accession>
<dbReference type="InterPro" id="IPR011990">
    <property type="entry name" value="TPR-like_helical_dom_sf"/>
</dbReference>
<feature type="repeat" description="PPR" evidence="2">
    <location>
        <begin position="253"/>
        <end position="290"/>
    </location>
</feature>
<dbReference type="Gene3D" id="1.25.40.10">
    <property type="entry name" value="Tetratricopeptide repeat domain"/>
    <property type="match status" value="3"/>
</dbReference>
<protein>
    <recommendedName>
        <fullName evidence="5">Pentacotripeptide-repeat region of PRORP domain-containing protein</fullName>
    </recommendedName>
</protein>